<feature type="domain" description="PPM-type phosphatase" evidence="2">
    <location>
        <begin position="298"/>
        <end position="513"/>
    </location>
</feature>
<sequence>MPSFAAFGEIGRLYDETDWSSTPVGDPSQWSDTLRGVVDRMLHTQFVVTLLWGPELVLVYNAAYAALIGDKHPAALGARTRDVFPEAWDLIGPMLEGVGATSHSTYVEDTLLPLERHGFLEECYFTFSYSPVRNLDGEVEGIVDITTETTAQVLARRRLWLLTQLNEALADVHDIAAVRELALPVLRAEARDLPEVDIVLGTQLPGGDGKIERGGLATFPLQTAESGDAATLVVRLSDMLHPDENYVGFLRLISAALRQSIDRARSRQAELREVAAQRDMAEAFQRSLLPIPAAGNRPDVAVRYRPAAEQAQVGGDWYDLFRIPDGSLMVVIGDVAGHDQQSAAAMAQVRNMTRGVAYTLDAATPAPVLRGIDRAMAGSAADVVATGVVAQVSGEADNGALLLRWSNAGHPPPVLLAADGTATLLERPADLLLGLDVDARRDDHEIELPPGASVLLYTDGLVERRGVPIADGLAWLVQTLTGQHGRSPDELCDYLLDTASATEDDVALLVLRA</sequence>
<dbReference type="Pfam" id="PF08448">
    <property type="entry name" value="PAS_4"/>
    <property type="match status" value="1"/>
</dbReference>
<dbReference type="SUPFAM" id="SSF81606">
    <property type="entry name" value="PP2C-like"/>
    <property type="match status" value="1"/>
</dbReference>
<dbReference type="Pfam" id="PF07228">
    <property type="entry name" value="SpoIIE"/>
    <property type="match status" value="1"/>
</dbReference>
<dbReference type="OrthoDB" id="118142at2"/>
<dbReference type="Proteomes" id="UP000291189">
    <property type="component" value="Unassembled WGS sequence"/>
</dbReference>
<evidence type="ECO:0000259" key="2">
    <source>
        <dbReference type="SMART" id="SM00331"/>
    </source>
</evidence>
<evidence type="ECO:0000313" key="4">
    <source>
        <dbReference type="Proteomes" id="UP000291189"/>
    </source>
</evidence>
<name>A0A4Q5IZJ0_9ACTN</name>
<dbReference type="Gene3D" id="3.30.450.20">
    <property type="entry name" value="PAS domain"/>
    <property type="match status" value="1"/>
</dbReference>
<proteinExistence type="predicted"/>
<keyword evidence="1" id="KW-0378">Hydrolase</keyword>
<dbReference type="EMBL" id="SDPU01000023">
    <property type="protein sequence ID" value="RYU11474.1"/>
    <property type="molecule type" value="Genomic_DNA"/>
</dbReference>
<dbReference type="InterPro" id="IPR052016">
    <property type="entry name" value="Bact_Sigma-Reg"/>
</dbReference>
<dbReference type="SMART" id="SM00331">
    <property type="entry name" value="PP2C_SIG"/>
    <property type="match status" value="1"/>
</dbReference>
<dbReference type="InterPro" id="IPR036457">
    <property type="entry name" value="PPM-type-like_dom_sf"/>
</dbReference>
<dbReference type="InterPro" id="IPR001932">
    <property type="entry name" value="PPM-type_phosphatase-like_dom"/>
</dbReference>
<evidence type="ECO:0000256" key="1">
    <source>
        <dbReference type="ARBA" id="ARBA00022801"/>
    </source>
</evidence>
<accession>A0A4Q5IZJ0</accession>
<reference evidence="3 4" key="1">
    <citation type="submission" date="2019-01" db="EMBL/GenBank/DDBJ databases">
        <title>Nocardioides guangzhouensis sp. nov., an actinobacterium isolated from soil.</title>
        <authorList>
            <person name="Fu Y."/>
            <person name="Cai Y."/>
            <person name="Lin Z."/>
            <person name="Chen P."/>
        </authorList>
    </citation>
    <scope>NUCLEOTIDE SEQUENCE [LARGE SCALE GENOMIC DNA]</scope>
    <source>
        <strain evidence="3 4">NBRC 105384</strain>
    </source>
</reference>
<dbReference type="PANTHER" id="PTHR43156:SF2">
    <property type="entry name" value="STAGE II SPORULATION PROTEIN E"/>
    <property type="match status" value="1"/>
</dbReference>
<keyword evidence="4" id="KW-1185">Reference proteome</keyword>
<evidence type="ECO:0000313" key="3">
    <source>
        <dbReference type="EMBL" id="RYU11474.1"/>
    </source>
</evidence>
<dbReference type="RefSeq" id="WP_129987749.1">
    <property type="nucleotide sequence ID" value="NZ_SDPU01000023.1"/>
</dbReference>
<gene>
    <name evidence="3" type="ORF">ETU37_12945</name>
</gene>
<protein>
    <recommendedName>
        <fullName evidence="2">PPM-type phosphatase domain-containing protein</fullName>
    </recommendedName>
</protein>
<dbReference type="InterPro" id="IPR013656">
    <property type="entry name" value="PAS_4"/>
</dbReference>
<dbReference type="AlphaFoldDB" id="A0A4Q5IZJ0"/>
<dbReference type="PANTHER" id="PTHR43156">
    <property type="entry name" value="STAGE II SPORULATION PROTEIN E-RELATED"/>
    <property type="match status" value="1"/>
</dbReference>
<organism evidence="3 4">
    <name type="scientific">Nocardioides iriomotensis</name>
    <dbReference type="NCBI Taxonomy" id="715784"/>
    <lineage>
        <taxon>Bacteria</taxon>
        <taxon>Bacillati</taxon>
        <taxon>Actinomycetota</taxon>
        <taxon>Actinomycetes</taxon>
        <taxon>Propionibacteriales</taxon>
        <taxon>Nocardioidaceae</taxon>
        <taxon>Nocardioides</taxon>
    </lineage>
</organism>
<dbReference type="Gene3D" id="3.60.40.10">
    <property type="entry name" value="PPM-type phosphatase domain"/>
    <property type="match status" value="1"/>
</dbReference>
<dbReference type="GO" id="GO:0016791">
    <property type="term" value="F:phosphatase activity"/>
    <property type="evidence" value="ECO:0007669"/>
    <property type="project" value="TreeGrafter"/>
</dbReference>
<comment type="caution">
    <text evidence="3">The sequence shown here is derived from an EMBL/GenBank/DDBJ whole genome shotgun (WGS) entry which is preliminary data.</text>
</comment>